<keyword evidence="7" id="KW-1185">Reference proteome</keyword>
<reference evidence="6 7" key="1">
    <citation type="submission" date="2017-02" db="EMBL/GenBank/DDBJ databases">
        <title>The new phylogeny of genus Mycobacterium.</title>
        <authorList>
            <person name="Tortoli E."/>
            <person name="Trovato A."/>
            <person name="Cirillo D.M."/>
        </authorList>
    </citation>
    <scope>NUCLEOTIDE SEQUENCE [LARGE SCALE GENOMIC DNA]</scope>
    <source>
        <strain evidence="6 7">DSM 45578</strain>
    </source>
</reference>
<dbReference type="STRING" id="564198.BST17_22390"/>
<name>A0A1W9YRY7_MYCBA</name>
<evidence type="ECO:0000256" key="3">
    <source>
        <dbReference type="ARBA" id="ARBA00023295"/>
    </source>
</evidence>
<feature type="compositionally biased region" description="Basic and acidic residues" evidence="4">
    <location>
        <begin position="601"/>
        <end position="621"/>
    </location>
</feature>
<feature type="compositionally biased region" description="Acidic residues" evidence="4">
    <location>
        <begin position="542"/>
        <end position="577"/>
    </location>
</feature>
<keyword evidence="3" id="KW-0326">Glycosidase</keyword>
<sequence length="663" mass="70823">MTAAAMVAATGSQFAIPDVKPMVAHEVINVAAIDESPSTVGIADSNIYFTDSLDEVIEHLNLIESLGVKNVRLLVPWIFVQPDDPMGGPVDWDLDLNWAKLDQIVREVDRRGMGILGVLQWSPDWATDGTTGSGHPSDVQDFADFAAAVADRYRDEITAYEVWNEPNASFFWNPVDPVEYTNLLKATYTSLKAVNPDITVVGAVVSATLTWGETTMNPVDFVEAMYAAGADGFFDAISFHPYNFDTKFSEQDELDWRELMPLFQVQKIRELMDSHLEPGEEQLKIWISEYGLPTSVVTPEKQLAFITDLLNAWQSFSGGGPIFMYTTKDDMSAIGDERFFGLFDENGNFKGGAQALRDFQRLIDCLDGCSPTNPSNPLASLLQFIQQVVTQVLSFVPNLIAGVVSAVSNLIGSILGGLSGALGATPATAGVGASLRVASADVPGTDGAVTDATEPAALDSDAPAADTLGAEQAPVEVPVTDALGEVPAVEVPVEAPLEELPVEEPVVEEPVVEVPIVEEPVVVDPVIEEPVLEEPVLEEPVLEEPIIEEPVLEEPVVEEPTVEEPTVEEPTVEEPTAEEPTGTDPVAAPEAPDTATSETAATKEEFSKPSEDDADGAHAKDGPAGSASSSVTSPKRGATSVTKSGPRSAERPAATRQRQSATE</sequence>
<evidence type="ECO:0000256" key="2">
    <source>
        <dbReference type="ARBA" id="ARBA00022801"/>
    </source>
</evidence>
<dbReference type="EMBL" id="MVHJ01000025">
    <property type="protein sequence ID" value="ORA02727.1"/>
    <property type="molecule type" value="Genomic_DNA"/>
</dbReference>
<evidence type="ECO:0000313" key="7">
    <source>
        <dbReference type="Proteomes" id="UP000192366"/>
    </source>
</evidence>
<dbReference type="PANTHER" id="PTHR12631:SF10">
    <property type="entry name" value="BETA-XYLOSIDASE-LIKE PROTEIN-RELATED"/>
    <property type="match status" value="1"/>
</dbReference>
<dbReference type="Pfam" id="PF01229">
    <property type="entry name" value="Glyco_hydro_39"/>
    <property type="match status" value="1"/>
</dbReference>
<comment type="caution">
    <text evidence="6">The sequence shown here is derived from an EMBL/GenBank/DDBJ whole genome shotgun (WGS) entry which is preliminary data.</text>
</comment>
<dbReference type="InterPro" id="IPR017853">
    <property type="entry name" value="GH"/>
</dbReference>
<feature type="domain" description="Glycosyl hydrolases family 39 N-terminal catalytic" evidence="5">
    <location>
        <begin position="159"/>
        <end position="301"/>
    </location>
</feature>
<dbReference type="InterPro" id="IPR051923">
    <property type="entry name" value="Glycosyl_Hydrolase_39"/>
</dbReference>
<dbReference type="InterPro" id="IPR049166">
    <property type="entry name" value="GH39_cat"/>
</dbReference>
<gene>
    <name evidence="6" type="ORF">BST17_22390</name>
</gene>
<dbReference type="GO" id="GO:0004553">
    <property type="term" value="F:hydrolase activity, hydrolyzing O-glycosyl compounds"/>
    <property type="evidence" value="ECO:0007669"/>
    <property type="project" value="TreeGrafter"/>
</dbReference>
<protein>
    <recommendedName>
        <fullName evidence="5">Glycosyl hydrolases family 39 N-terminal catalytic domain-containing protein</fullName>
    </recommendedName>
</protein>
<proteinExistence type="inferred from homology"/>
<dbReference type="PANTHER" id="PTHR12631">
    <property type="entry name" value="ALPHA-L-IDURONIDASE"/>
    <property type="match status" value="1"/>
</dbReference>
<dbReference type="Proteomes" id="UP000192366">
    <property type="component" value="Unassembled WGS sequence"/>
</dbReference>
<evidence type="ECO:0000259" key="5">
    <source>
        <dbReference type="Pfam" id="PF01229"/>
    </source>
</evidence>
<feature type="compositionally biased region" description="Polar residues" evidence="4">
    <location>
        <begin position="626"/>
        <end position="645"/>
    </location>
</feature>
<feature type="region of interest" description="Disordered" evidence="4">
    <location>
        <begin position="542"/>
        <end position="663"/>
    </location>
</feature>
<accession>A0A1W9YRY7</accession>
<dbReference type="AlphaFoldDB" id="A0A1W9YRY7"/>
<keyword evidence="2" id="KW-0378">Hydrolase</keyword>
<evidence type="ECO:0000313" key="6">
    <source>
        <dbReference type="EMBL" id="ORA02727.1"/>
    </source>
</evidence>
<dbReference type="SUPFAM" id="SSF51445">
    <property type="entry name" value="(Trans)glycosidases"/>
    <property type="match status" value="1"/>
</dbReference>
<evidence type="ECO:0000256" key="1">
    <source>
        <dbReference type="ARBA" id="ARBA00008875"/>
    </source>
</evidence>
<evidence type="ECO:0000256" key="4">
    <source>
        <dbReference type="SAM" id="MobiDB-lite"/>
    </source>
</evidence>
<comment type="similarity">
    <text evidence="1">Belongs to the glycosyl hydrolase 39 family.</text>
</comment>
<dbReference type="Gene3D" id="3.20.20.80">
    <property type="entry name" value="Glycosidases"/>
    <property type="match status" value="1"/>
</dbReference>
<organism evidence="6 7">
    <name type="scientific">Mycolicibacterium bacteremicum</name>
    <name type="common">Mycobacterium bacteremicum</name>
    <dbReference type="NCBI Taxonomy" id="564198"/>
    <lineage>
        <taxon>Bacteria</taxon>
        <taxon>Bacillati</taxon>
        <taxon>Actinomycetota</taxon>
        <taxon>Actinomycetes</taxon>
        <taxon>Mycobacteriales</taxon>
        <taxon>Mycobacteriaceae</taxon>
        <taxon>Mycolicibacterium</taxon>
    </lineage>
</organism>